<sequence length="429" mass="47974">MPDSLPNADKAAARSGSKPVRQRRTAFGRFFSRIFPSLRFEGSLEGQFRRWYSENVRSRIRSVIWIPVAALLIAMLAGGPFSDLRAALVAPRDQSLFDLMRFGVLLPSCIALLIATYTHLYTRWFTPVAQVVLPVHALCFVVMDAFMHRQGYSLNAMMPLLTLAPYFVFGMVQAQAVRTVALVVVMYALGGYLGGLDSGQRTFDLVILLFAAALGAAVHYSLQKSVRHSYLSTQIMSESLNRDALTGIHNRRMFDEHAARMWQQAARANAPIALLMIDIDHFKAFNDYGGHQAGDACLVKVAGVLNRASRRPLDLTARYGGEEFAILLYDTRRDRVEELCRELHASLANLAIAHPAFTDNQLVTFSIGAACVEPQPERRVEGLIQLADEALYTAKERGRNRTVVMDREYETLRTGTFRVQRRSRETAAA</sequence>
<evidence type="ECO:0000256" key="4">
    <source>
        <dbReference type="SAM" id="MobiDB-lite"/>
    </source>
</evidence>
<feature type="region of interest" description="Disordered" evidence="4">
    <location>
        <begin position="1"/>
        <end position="20"/>
    </location>
</feature>
<feature type="transmembrane region" description="Helical" evidence="5">
    <location>
        <begin position="124"/>
        <end position="146"/>
    </location>
</feature>
<dbReference type="EC" id="2.7.7.65" evidence="2"/>
<comment type="catalytic activity">
    <reaction evidence="3">
        <text>2 GTP = 3',3'-c-di-GMP + 2 diphosphate</text>
        <dbReference type="Rhea" id="RHEA:24898"/>
        <dbReference type="ChEBI" id="CHEBI:33019"/>
        <dbReference type="ChEBI" id="CHEBI:37565"/>
        <dbReference type="ChEBI" id="CHEBI:58805"/>
        <dbReference type="EC" id="2.7.7.65"/>
    </reaction>
</comment>
<dbReference type="InterPro" id="IPR000160">
    <property type="entry name" value="GGDEF_dom"/>
</dbReference>
<keyword evidence="8" id="KW-1185">Reference proteome</keyword>
<evidence type="ECO:0000313" key="8">
    <source>
        <dbReference type="Proteomes" id="UP000588068"/>
    </source>
</evidence>
<evidence type="ECO:0000259" key="6">
    <source>
        <dbReference type="PROSITE" id="PS50887"/>
    </source>
</evidence>
<feature type="transmembrane region" description="Helical" evidence="5">
    <location>
        <begin position="176"/>
        <end position="193"/>
    </location>
</feature>
<protein>
    <recommendedName>
        <fullName evidence="2">diguanylate cyclase</fullName>
        <ecNumber evidence="2">2.7.7.65</ecNumber>
    </recommendedName>
</protein>
<dbReference type="PANTHER" id="PTHR45138:SF9">
    <property type="entry name" value="DIGUANYLATE CYCLASE DGCM-RELATED"/>
    <property type="match status" value="1"/>
</dbReference>
<comment type="caution">
    <text evidence="7">The sequence shown here is derived from an EMBL/GenBank/DDBJ whole genome shotgun (WGS) entry which is preliminary data.</text>
</comment>
<name>A0A841HKY4_9GAMM</name>
<evidence type="ECO:0000256" key="1">
    <source>
        <dbReference type="ARBA" id="ARBA00001946"/>
    </source>
</evidence>
<evidence type="ECO:0000256" key="5">
    <source>
        <dbReference type="SAM" id="Phobius"/>
    </source>
</evidence>
<evidence type="ECO:0000256" key="2">
    <source>
        <dbReference type="ARBA" id="ARBA00012528"/>
    </source>
</evidence>
<feature type="transmembrane region" description="Helical" evidence="5">
    <location>
        <begin position="60"/>
        <end position="79"/>
    </location>
</feature>
<dbReference type="SMART" id="SM00267">
    <property type="entry name" value="GGDEF"/>
    <property type="match status" value="1"/>
</dbReference>
<dbReference type="GO" id="GO:0052621">
    <property type="term" value="F:diguanylate cyclase activity"/>
    <property type="evidence" value="ECO:0007669"/>
    <property type="project" value="UniProtKB-EC"/>
</dbReference>
<feature type="transmembrane region" description="Helical" evidence="5">
    <location>
        <begin position="99"/>
        <end position="117"/>
    </location>
</feature>
<dbReference type="PROSITE" id="PS50887">
    <property type="entry name" value="GGDEF"/>
    <property type="match status" value="1"/>
</dbReference>
<evidence type="ECO:0000256" key="3">
    <source>
        <dbReference type="ARBA" id="ARBA00034247"/>
    </source>
</evidence>
<keyword evidence="5" id="KW-0812">Transmembrane</keyword>
<dbReference type="NCBIfam" id="TIGR00254">
    <property type="entry name" value="GGDEF"/>
    <property type="match status" value="1"/>
</dbReference>
<dbReference type="InterPro" id="IPR029787">
    <property type="entry name" value="Nucleotide_cyclase"/>
</dbReference>
<dbReference type="EMBL" id="JACHHZ010000002">
    <property type="protein sequence ID" value="MBB6093234.1"/>
    <property type="molecule type" value="Genomic_DNA"/>
</dbReference>
<gene>
    <name evidence="7" type="ORF">HNQ60_002112</name>
</gene>
<dbReference type="InterPro" id="IPR050469">
    <property type="entry name" value="Diguanylate_Cyclase"/>
</dbReference>
<proteinExistence type="predicted"/>
<comment type="cofactor">
    <cofactor evidence="1">
        <name>Mg(2+)</name>
        <dbReference type="ChEBI" id="CHEBI:18420"/>
    </cofactor>
</comment>
<keyword evidence="5" id="KW-0472">Membrane</keyword>
<dbReference type="FunFam" id="3.30.70.270:FF:000001">
    <property type="entry name" value="Diguanylate cyclase domain protein"/>
    <property type="match status" value="1"/>
</dbReference>
<dbReference type="GO" id="GO:1902201">
    <property type="term" value="P:negative regulation of bacterial-type flagellum-dependent cell motility"/>
    <property type="evidence" value="ECO:0007669"/>
    <property type="project" value="TreeGrafter"/>
</dbReference>
<dbReference type="GO" id="GO:0043709">
    <property type="term" value="P:cell adhesion involved in single-species biofilm formation"/>
    <property type="evidence" value="ECO:0007669"/>
    <property type="project" value="TreeGrafter"/>
</dbReference>
<evidence type="ECO:0000313" key="7">
    <source>
        <dbReference type="EMBL" id="MBB6093234.1"/>
    </source>
</evidence>
<dbReference type="Gene3D" id="3.30.70.270">
    <property type="match status" value="1"/>
</dbReference>
<organism evidence="7 8">
    <name type="scientific">Povalibacter uvarum</name>
    <dbReference type="NCBI Taxonomy" id="732238"/>
    <lineage>
        <taxon>Bacteria</taxon>
        <taxon>Pseudomonadati</taxon>
        <taxon>Pseudomonadota</taxon>
        <taxon>Gammaproteobacteria</taxon>
        <taxon>Steroidobacterales</taxon>
        <taxon>Steroidobacteraceae</taxon>
        <taxon>Povalibacter</taxon>
    </lineage>
</organism>
<keyword evidence="5" id="KW-1133">Transmembrane helix</keyword>
<dbReference type="GO" id="GO:0005886">
    <property type="term" value="C:plasma membrane"/>
    <property type="evidence" value="ECO:0007669"/>
    <property type="project" value="TreeGrafter"/>
</dbReference>
<dbReference type="Pfam" id="PF00990">
    <property type="entry name" value="GGDEF"/>
    <property type="match status" value="1"/>
</dbReference>
<feature type="transmembrane region" description="Helical" evidence="5">
    <location>
        <begin position="205"/>
        <end position="222"/>
    </location>
</feature>
<dbReference type="PANTHER" id="PTHR45138">
    <property type="entry name" value="REGULATORY COMPONENTS OF SENSORY TRANSDUCTION SYSTEM"/>
    <property type="match status" value="1"/>
</dbReference>
<dbReference type="RefSeq" id="WP_184331382.1">
    <property type="nucleotide sequence ID" value="NZ_JACHHZ010000002.1"/>
</dbReference>
<dbReference type="AlphaFoldDB" id="A0A841HKY4"/>
<accession>A0A841HKY4</accession>
<dbReference type="Proteomes" id="UP000588068">
    <property type="component" value="Unassembled WGS sequence"/>
</dbReference>
<feature type="domain" description="GGDEF" evidence="6">
    <location>
        <begin position="270"/>
        <end position="407"/>
    </location>
</feature>
<dbReference type="InterPro" id="IPR043128">
    <property type="entry name" value="Rev_trsase/Diguanyl_cyclase"/>
</dbReference>
<reference evidence="7 8" key="1">
    <citation type="submission" date="2020-08" db="EMBL/GenBank/DDBJ databases">
        <title>Genomic Encyclopedia of Type Strains, Phase IV (KMG-IV): sequencing the most valuable type-strain genomes for metagenomic binning, comparative biology and taxonomic classification.</title>
        <authorList>
            <person name="Goeker M."/>
        </authorList>
    </citation>
    <scope>NUCLEOTIDE SEQUENCE [LARGE SCALE GENOMIC DNA]</scope>
    <source>
        <strain evidence="7 8">DSM 26723</strain>
    </source>
</reference>
<dbReference type="CDD" id="cd01949">
    <property type="entry name" value="GGDEF"/>
    <property type="match status" value="1"/>
</dbReference>
<dbReference type="SUPFAM" id="SSF55073">
    <property type="entry name" value="Nucleotide cyclase"/>
    <property type="match status" value="1"/>
</dbReference>